<keyword evidence="19" id="KW-1185">Reference proteome</keyword>
<dbReference type="SUPFAM" id="SSF47672">
    <property type="entry name" value="Transferrin receptor-like dimerisation domain"/>
    <property type="match status" value="1"/>
</dbReference>
<keyword evidence="5" id="KW-0645">Protease</keyword>
<dbReference type="PANTHER" id="PTHR10404:SF46">
    <property type="entry name" value="VACUOLAR PROTEIN SORTING-ASSOCIATED PROTEIN 70"/>
    <property type="match status" value="1"/>
</dbReference>
<evidence type="ECO:0000259" key="16">
    <source>
        <dbReference type="Pfam" id="PF04253"/>
    </source>
</evidence>
<dbReference type="Pfam" id="PF04389">
    <property type="entry name" value="Peptidase_M28"/>
    <property type="match status" value="1"/>
</dbReference>
<evidence type="ECO:0000256" key="9">
    <source>
        <dbReference type="ARBA" id="ARBA00022837"/>
    </source>
</evidence>
<dbReference type="InterPro" id="IPR007484">
    <property type="entry name" value="Peptidase_M28"/>
</dbReference>
<organism evidence="18">
    <name type="scientific">Medioppia subpectinata</name>
    <dbReference type="NCBI Taxonomy" id="1979941"/>
    <lineage>
        <taxon>Eukaryota</taxon>
        <taxon>Metazoa</taxon>
        <taxon>Ecdysozoa</taxon>
        <taxon>Arthropoda</taxon>
        <taxon>Chelicerata</taxon>
        <taxon>Arachnida</taxon>
        <taxon>Acari</taxon>
        <taxon>Acariformes</taxon>
        <taxon>Sarcoptiformes</taxon>
        <taxon>Oribatida</taxon>
        <taxon>Brachypylina</taxon>
        <taxon>Oppioidea</taxon>
        <taxon>Oppiidae</taxon>
        <taxon>Medioppia</taxon>
    </lineage>
</organism>
<dbReference type="OrthoDB" id="5841748at2759"/>
<dbReference type="Proteomes" id="UP000759131">
    <property type="component" value="Unassembled WGS sequence"/>
</dbReference>
<sequence length="587" mass="65634">MGAAALLLYPDPEHYNPPSLGLKPFPSSQYMPSDAIRHDSLIWNGLGDPQTPGYAATSYAHRLPLQSLHLPSIPVQPISFENALQILSRLDGSKAPKAWNNGSNTTYNLGPGFRNDGNSNITLHLKISNQLVNKTIYNVIGSIRGRVEPDRYVIVGNHRDAWFNGAIDSAAGTAAFLELSRVFGDLLTDGWRPRRSIIFCSWGAEEFNLIGSTEWIEENMKILHGRAIAYINSDIVVIGNGSLSVAASPLLYHTIFNASKEVPNPNEEEGAKTVYDKWLISYPLMRNSSGMISVKRNAFDSSFDVDNDLFNANQHFAGEPNESGSLLQTYMESAALQTRPKVRQLDMRSSYAPFFTVAGIPALDITYTNVNDIKSDANQINSMSNPLLHTKYDTFEVIDKFIDPQFKYHKAVTQVLGEIIRDIADSLFIPFNLLDYAQVLKDLYITLHIHTESILANNGIKIELLDSAIKNFTSAAIRFHLNQDKIDFTDPMAIRRVNDQLMLIERTFLDPNGLPRNMMKRHIILSPSETDPPYDEMFPGLMDEFSILLHQTGNSNVKSWTWDVIRAHFSIIVSTIQSAAQAISDVI</sequence>
<dbReference type="SUPFAM" id="SSF52025">
    <property type="entry name" value="PA domain"/>
    <property type="match status" value="1"/>
</dbReference>
<evidence type="ECO:0000256" key="2">
    <source>
        <dbReference type="ARBA" id="ARBA00004221"/>
    </source>
</evidence>
<dbReference type="Gene3D" id="3.50.30.30">
    <property type="match status" value="1"/>
</dbReference>
<keyword evidence="11" id="KW-1015">Disulfide bond</keyword>
<dbReference type="InterPro" id="IPR046450">
    <property type="entry name" value="PA_dom_sf"/>
</dbReference>
<evidence type="ECO:0000256" key="12">
    <source>
        <dbReference type="ARBA" id="ARBA00023180"/>
    </source>
</evidence>
<name>A0A7R9KV75_9ACAR</name>
<evidence type="ECO:0000256" key="7">
    <source>
        <dbReference type="ARBA" id="ARBA00022801"/>
    </source>
</evidence>
<dbReference type="SUPFAM" id="SSF53187">
    <property type="entry name" value="Zn-dependent exopeptidases"/>
    <property type="match status" value="1"/>
</dbReference>
<keyword evidence="10" id="KW-0482">Metalloprotease</keyword>
<dbReference type="FunFam" id="3.40.630.10:FF:000101">
    <property type="entry name" value="N-acetylated alpha-linked acidic dipeptidase like 1"/>
    <property type="match status" value="1"/>
</dbReference>
<comment type="similarity">
    <text evidence="3">Belongs to the peptidase M28 family. M28B subfamily.</text>
</comment>
<comment type="cofactor">
    <cofactor evidence="1">
        <name>Zn(2+)</name>
        <dbReference type="ChEBI" id="CHEBI:29105"/>
    </cofactor>
</comment>
<evidence type="ECO:0000256" key="11">
    <source>
        <dbReference type="ARBA" id="ARBA00023157"/>
    </source>
</evidence>
<evidence type="ECO:0000256" key="8">
    <source>
        <dbReference type="ARBA" id="ARBA00022833"/>
    </source>
</evidence>
<evidence type="ECO:0000256" key="10">
    <source>
        <dbReference type="ARBA" id="ARBA00023049"/>
    </source>
</evidence>
<evidence type="ECO:0000256" key="4">
    <source>
        <dbReference type="ARBA" id="ARBA00022438"/>
    </source>
</evidence>
<accession>A0A7R9KV75</accession>
<dbReference type="FunFam" id="1.20.930.40:FF:000001">
    <property type="entry name" value="N-acetylated-alpha-linked acidic dipeptidase 2"/>
    <property type="match status" value="1"/>
</dbReference>
<evidence type="ECO:0000256" key="14">
    <source>
        <dbReference type="ARBA" id="ARBA00068168"/>
    </source>
</evidence>
<dbReference type="InterPro" id="IPR039373">
    <property type="entry name" value="Peptidase_M28B"/>
</dbReference>
<keyword evidence="7" id="KW-0378">Hydrolase</keyword>
<comment type="function">
    <text evidence="13">Aminopeptidase with broad substrate specificity. Has lower activity with substrates that have Asp or Glu in the P2' position, or Pro in the P3' position. Lacks activity with substrates that have both Pro in the P3' position and Asp or Glu in the P2' position. Lacks carboxypeptidase activity. Lacks dipeptidyl-peptidase IV type activity.</text>
</comment>
<dbReference type="GO" id="GO:0008237">
    <property type="term" value="F:metallopeptidase activity"/>
    <property type="evidence" value="ECO:0007669"/>
    <property type="project" value="UniProtKB-KW"/>
</dbReference>
<dbReference type="InterPro" id="IPR036757">
    <property type="entry name" value="TFR-like_dimer_dom_sf"/>
</dbReference>
<gene>
    <name evidence="18" type="ORF">OSB1V03_LOCUS10468</name>
</gene>
<reference evidence="18" key="1">
    <citation type="submission" date="2020-11" db="EMBL/GenBank/DDBJ databases">
        <authorList>
            <person name="Tran Van P."/>
        </authorList>
    </citation>
    <scope>NUCLEOTIDE SEQUENCE</scope>
</reference>
<keyword evidence="4" id="KW-0031">Aminopeptidase</keyword>
<feature type="domain" description="Peptidase M28" evidence="17">
    <location>
        <begin position="138"/>
        <end position="272"/>
    </location>
</feature>
<dbReference type="GO" id="GO:0004177">
    <property type="term" value="F:aminopeptidase activity"/>
    <property type="evidence" value="ECO:0007669"/>
    <property type="project" value="UniProtKB-KW"/>
</dbReference>
<keyword evidence="8" id="KW-0862">Zinc</keyword>
<comment type="subcellular location">
    <subcellularLocation>
        <location evidence="2">Apical cell membrane</location>
    </subcellularLocation>
</comment>
<dbReference type="Gene3D" id="1.20.930.40">
    <property type="entry name" value="Transferrin receptor-like, dimerisation domain"/>
    <property type="match status" value="1"/>
</dbReference>
<feature type="domain" description="Transferrin receptor-like dimerisation" evidence="16">
    <location>
        <begin position="461"/>
        <end position="583"/>
    </location>
</feature>
<dbReference type="GO" id="GO:0016324">
    <property type="term" value="C:apical plasma membrane"/>
    <property type="evidence" value="ECO:0007669"/>
    <property type="project" value="UniProtKB-SubCell"/>
</dbReference>
<dbReference type="AlphaFoldDB" id="A0A7R9KV75"/>
<dbReference type="EMBL" id="CAJPIZ010007687">
    <property type="protein sequence ID" value="CAG2110485.1"/>
    <property type="molecule type" value="Genomic_DNA"/>
</dbReference>
<keyword evidence="6" id="KW-0479">Metal-binding</keyword>
<evidence type="ECO:0000256" key="3">
    <source>
        <dbReference type="ARBA" id="ARBA00005634"/>
    </source>
</evidence>
<evidence type="ECO:0000256" key="1">
    <source>
        <dbReference type="ARBA" id="ARBA00001947"/>
    </source>
</evidence>
<evidence type="ECO:0000256" key="6">
    <source>
        <dbReference type="ARBA" id="ARBA00022723"/>
    </source>
</evidence>
<dbReference type="GO" id="GO:0046872">
    <property type="term" value="F:metal ion binding"/>
    <property type="evidence" value="ECO:0007669"/>
    <property type="project" value="UniProtKB-KW"/>
</dbReference>
<dbReference type="PANTHER" id="PTHR10404">
    <property type="entry name" value="N-ACETYLATED-ALPHA-LINKED ACIDIC DIPEPTIDASE"/>
    <property type="match status" value="1"/>
</dbReference>
<dbReference type="GO" id="GO:0004180">
    <property type="term" value="F:carboxypeptidase activity"/>
    <property type="evidence" value="ECO:0007669"/>
    <property type="project" value="TreeGrafter"/>
</dbReference>
<keyword evidence="12" id="KW-0325">Glycoprotein</keyword>
<evidence type="ECO:0000256" key="13">
    <source>
        <dbReference type="ARBA" id="ARBA00059290"/>
    </source>
</evidence>
<keyword evidence="9" id="KW-0106">Calcium</keyword>
<dbReference type="Pfam" id="PF04253">
    <property type="entry name" value="TFR_dimer"/>
    <property type="match status" value="1"/>
</dbReference>
<dbReference type="EMBL" id="OC862262">
    <property type="protein sequence ID" value="CAD7630055.1"/>
    <property type="molecule type" value="Genomic_DNA"/>
</dbReference>
<evidence type="ECO:0000313" key="19">
    <source>
        <dbReference type="Proteomes" id="UP000759131"/>
    </source>
</evidence>
<dbReference type="GO" id="GO:0006508">
    <property type="term" value="P:proteolysis"/>
    <property type="evidence" value="ECO:0007669"/>
    <property type="project" value="UniProtKB-KW"/>
</dbReference>
<dbReference type="Gene3D" id="3.40.630.10">
    <property type="entry name" value="Zn peptidases"/>
    <property type="match status" value="1"/>
</dbReference>
<evidence type="ECO:0000256" key="5">
    <source>
        <dbReference type="ARBA" id="ARBA00022670"/>
    </source>
</evidence>
<proteinExistence type="inferred from homology"/>
<evidence type="ECO:0000313" key="18">
    <source>
        <dbReference type="EMBL" id="CAD7630055.1"/>
    </source>
</evidence>
<evidence type="ECO:0000259" key="17">
    <source>
        <dbReference type="Pfam" id="PF04389"/>
    </source>
</evidence>
<dbReference type="InterPro" id="IPR007365">
    <property type="entry name" value="TFR-like_dimer_dom"/>
</dbReference>
<protein>
    <recommendedName>
        <fullName evidence="14">Aminopeptidase NAALADL1</fullName>
    </recommendedName>
    <alternativeName>
        <fullName evidence="15">N-acetylated-alpha-linked acidic dipeptidase-like protein</fullName>
    </alternativeName>
</protein>
<evidence type="ECO:0000256" key="15">
    <source>
        <dbReference type="ARBA" id="ARBA00081462"/>
    </source>
</evidence>